<dbReference type="SUPFAM" id="SSF51735">
    <property type="entry name" value="NAD(P)-binding Rossmann-fold domains"/>
    <property type="match status" value="1"/>
</dbReference>
<evidence type="ECO:0000313" key="2">
    <source>
        <dbReference type="Proteomes" id="UP000682308"/>
    </source>
</evidence>
<protein>
    <recommendedName>
        <fullName evidence="3">NAD(P)-binding domain-containing protein</fullName>
    </recommendedName>
</protein>
<gene>
    <name evidence="1" type="ORF">KEF29_29880</name>
</gene>
<evidence type="ECO:0008006" key="3">
    <source>
        <dbReference type="Google" id="ProtNLM"/>
    </source>
</evidence>
<reference evidence="1 2" key="1">
    <citation type="submission" date="2021-04" db="EMBL/GenBank/DDBJ databases">
        <title>Characterization of the biosynthetic gene cluster of new lipopeptides with antitumor activity in the genome of the marine Streptomyces PHM034.</title>
        <authorList>
            <person name="Ceniceros A."/>
            <person name="Canedo L."/>
            <person name="Mendez C."/>
            <person name="Olano C."/>
            <person name="Schleissner C."/>
            <person name="Cuevas C."/>
            <person name="De La Calle F."/>
            <person name="Salas J.A."/>
        </authorList>
    </citation>
    <scope>NUCLEOTIDE SEQUENCE [LARGE SCALE GENOMIC DNA]</scope>
    <source>
        <strain evidence="1 2">PHM034</strain>
    </source>
</reference>
<sequence>MVAAALTDDRHAGRIYELSGPRAVTLTEAVATISGAAGREIRYVPLAVEGYVAEQARPRPPAAGFRRVRSA</sequence>
<organism evidence="1 2">
    <name type="scientific">Streptomyces tuirus</name>
    <dbReference type="NCBI Taxonomy" id="68278"/>
    <lineage>
        <taxon>Bacteria</taxon>
        <taxon>Bacillati</taxon>
        <taxon>Actinomycetota</taxon>
        <taxon>Actinomycetes</taxon>
        <taxon>Kitasatosporales</taxon>
        <taxon>Streptomycetaceae</taxon>
        <taxon>Streptomyces</taxon>
    </lineage>
</organism>
<evidence type="ECO:0000313" key="1">
    <source>
        <dbReference type="EMBL" id="MBR8642199.1"/>
    </source>
</evidence>
<dbReference type="Proteomes" id="UP000682308">
    <property type="component" value="Unassembled WGS sequence"/>
</dbReference>
<dbReference type="Gene3D" id="3.40.50.720">
    <property type="entry name" value="NAD(P)-binding Rossmann-like Domain"/>
    <property type="match status" value="1"/>
</dbReference>
<dbReference type="InterPro" id="IPR036291">
    <property type="entry name" value="NAD(P)-bd_dom_sf"/>
</dbReference>
<accession>A0A941FG55</accession>
<comment type="caution">
    <text evidence="1">The sequence shown here is derived from an EMBL/GenBank/DDBJ whole genome shotgun (WGS) entry which is preliminary data.</text>
</comment>
<name>A0A941FG55_9ACTN</name>
<dbReference type="EMBL" id="JAGTPG010000002">
    <property type="protein sequence ID" value="MBR8642199.1"/>
    <property type="molecule type" value="Genomic_DNA"/>
</dbReference>
<keyword evidence="2" id="KW-1185">Reference proteome</keyword>
<dbReference type="AlphaFoldDB" id="A0A941FG55"/>
<proteinExistence type="predicted"/>